<proteinExistence type="predicted"/>
<accession>E0ICJ5</accession>
<keyword evidence="2" id="KW-0472">Membrane</keyword>
<dbReference type="EMBL" id="AEDD01000009">
    <property type="protein sequence ID" value="EFM09881.1"/>
    <property type="molecule type" value="Genomic_DNA"/>
</dbReference>
<organism evidence="3 4">
    <name type="scientific">Paenibacillus curdlanolyticus YK9</name>
    <dbReference type="NCBI Taxonomy" id="717606"/>
    <lineage>
        <taxon>Bacteria</taxon>
        <taxon>Bacillati</taxon>
        <taxon>Bacillota</taxon>
        <taxon>Bacilli</taxon>
        <taxon>Bacillales</taxon>
        <taxon>Paenibacillaceae</taxon>
        <taxon>Paenibacillus</taxon>
    </lineage>
</organism>
<evidence type="ECO:0000313" key="4">
    <source>
        <dbReference type="Proteomes" id="UP000005387"/>
    </source>
</evidence>
<keyword evidence="4" id="KW-1185">Reference proteome</keyword>
<dbReference type="eggNOG" id="ENOG50338QT">
    <property type="taxonomic scope" value="Bacteria"/>
</dbReference>
<dbReference type="NCBIfam" id="TIGR02896">
    <property type="entry name" value="spore_III_AF"/>
    <property type="match status" value="1"/>
</dbReference>
<keyword evidence="2" id="KW-1133">Transmembrane helix</keyword>
<feature type="compositionally biased region" description="Basic and acidic residues" evidence="1">
    <location>
        <begin position="154"/>
        <end position="175"/>
    </location>
</feature>
<feature type="transmembrane region" description="Helical" evidence="2">
    <location>
        <begin position="37"/>
        <end position="55"/>
    </location>
</feature>
<evidence type="ECO:0000313" key="3">
    <source>
        <dbReference type="EMBL" id="EFM09881.1"/>
    </source>
</evidence>
<dbReference type="InterPro" id="IPR014245">
    <property type="entry name" value="Spore_III_AF"/>
</dbReference>
<dbReference type="RefSeq" id="WP_006039372.1">
    <property type="nucleotide sequence ID" value="NZ_AEDD01000009.1"/>
</dbReference>
<evidence type="ECO:0000256" key="1">
    <source>
        <dbReference type="SAM" id="MobiDB-lite"/>
    </source>
</evidence>
<dbReference type="OrthoDB" id="2375554at2"/>
<keyword evidence="2" id="KW-0812">Transmembrane</keyword>
<feature type="region of interest" description="Disordered" evidence="1">
    <location>
        <begin position="148"/>
        <end position="212"/>
    </location>
</feature>
<dbReference type="Proteomes" id="UP000005387">
    <property type="component" value="Unassembled WGS sequence"/>
</dbReference>
<sequence>MLEWLSGWLKDIITVILLAAIVDLLLPNKAMQRYARLVVGLIVLITILSPLIRLFQGDFNQRVEDGMTAWERASASRSVEMPTLQQITKDAEQLQTDRQRQAAALAERQLAAAMSKQIDKKLGIEGTLANVKLASGEDGIEQVIVTLSSTPQAAEERTEAPQPDSEEKRSGDEVKPVQPVDIAVSTDMESIGATTDAGKQQSEVEQDPVKPEWRAAVSDVLRQGWGVSPSQIEVRMNR</sequence>
<name>E0ICJ5_9BACL</name>
<dbReference type="AlphaFoldDB" id="E0ICJ5"/>
<evidence type="ECO:0000256" key="2">
    <source>
        <dbReference type="SAM" id="Phobius"/>
    </source>
</evidence>
<reference evidence="3 4" key="1">
    <citation type="submission" date="2010-07" db="EMBL/GenBank/DDBJ databases">
        <title>The draft genome of Paenibacillus curdlanolyticus YK9.</title>
        <authorList>
            <consortium name="US DOE Joint Genome Institute (JGI-PGF)"/>
            <person name="Lucas S."/>
            <person name="Copeland A."/>
            <person name="Lapidus A."/>
            <person name="Cheng J.-F."/>
            <person name="Bruce D."/>
            <person name="Goodwin L."/>
            <person name="Pitluck S."/>
            <person name="Land M.L."/>
            <person name="Hauser L."/>
            <person name="Chang Y.-J."/>
            <person name="Jeffries C."/>
            <person name="Anderson I.J."/>
            <person name="Johnson E."/>
            <person name="Loganathan U."/>
            <person name="Mulhopadhyay B."/>
            <person name="Kyrpides N."/>
            <person name="Woyke T.J."/>
        </authorList>
    </citation>
    <scope>NUCLEOTIDE SEQUENCE [LARGE SCALE GENOMIC DNA]</scope>
    <source>
        <strain evidence="3 4">YK9</strain>
    </source>
</reference>
<protein>
    <submittedName>
        <fullName evidence="3">Stage III sporulation protein AF</fullName>
    </submittedName>
</protein>
<dbReference type="STRING" id="717606.PaecuDRAFT_3384"/>
<dbReference type="Pfam" id="PF09581">
    <property type="entry name" value="Spore_III_AF"/>
    <property type="match status" value="1"/>
</dbReference>
<gene>
    <name evidence="3" type="ORF">PaecuDRAFT_3384</name>
</gene>
<feature type="transmembrane region" description="Helical" evidence="2">
    <location>
        <begin position="6"/>
        <end position="25"/>
    </location>
</feature>